<dbReference type="PROSITE" id="PS50110">
    <property type="entry name" value="RESPONSE_REGULATORY"/>
    <property type="match status" value="1"/>
</dbReference>
<evidence type="ECO:0000256" key="1">
    <source>
        <dbReference type="PROSITE-ProRule" id="PRU00169"/>
    </source>
</evidence>
<dbReference type="OrthoDB" id="9787344at2"/>
<dbReference type="AlphaFoldDB" id="A0A081PCT0"/>
<dbReference type="GO" id="GO:0000156">
    <property type="term" value="F:phosphorelay response regulator activity"/>
    <property type="evidence" value="ECO:0007669"/>
    <property type="project" value="TreeGrafter"/>
</dbReference>
<evidence type="ECO:0000313" key="3">
    <source>
        <dbReference type="EMBL" id="KEQ28503.1"/>
    </source>
</evidence>
<dbReference type="PANTHER" id="PTHR45526">
    <property type="entry name" value="TRANSCRIPTIONAL REGULATORY PROTEIN DPIA"/>
    <property type="match status" value="1"/>
</dbReference>
<dbReference type="SMART" id="SM00448">
    <property type="entry name" value="REC"/>
    <property type="match status" value="1"/>
</dbReference>
<dbReference type="RefSeq" id="WP_051760238.1">
    <property type="nucleotide sequence ID" value="NZ_JNFF01000116.1"/>
</dbReference>
<dbReference type="InterPro" id="IPR051271">
    <property type="entry name" value="2C-system_Tx_regulators"/>
</dbReference>
<gene>
    <name evidence="3" type="ORF">N180_02385</name>
</gene>
<dbReference type="Proteomes" id="UP000028007">
    <property type="component" value="Unassembled WGS sequence"/>
</dbReference>
<accession>A0A081PCT0</accession>
<feature type="domain" description="Response regulatory" evidence="2">
    <location>
        <begin position="3"/>
        <end position="115"/>
    </location>
</feature>
<reference evidence="3 4" key="1">
    <citation type="journal article" date="1992" name="Int. J. Syst. Bacteriol.">
        <title>Sphingobacterium antarcticus sp. nov. a Psychrotrophic Bacterium from the Soils of Schirmacher Oasis, Antarctica.</title>
        <authorList>
            <person name="Shivaji S."/>
            <person name="Ray M.K."/>
            <person name="Rao N.S."/>
            <person name="Saiserr L."/>
            <person name="Jagannadham M.V."/>
            <person name="Kumar G.S."/>
            <person name="Reddy G."/>
            <person name="Bhargava P.M."/>
        </authorList>
    </citation>
    <scope>NUCLEOTIDE SEQUENCE [LARGE SCALE GENOMIC DNA]</scope>
    <source>
        <strain evidence="3 4">4BY</strain>
    </source>
</reference>
<keyword evidence="1" id="KW-0597">Phosphoprotein</keyword>
<dbReference type="Pfam" id="PF00072">
    <property type="entry name" value="Response_reg"/>
    <property type="match status" value="1"/>
</dbReference>
<evidence type="ECO:0000259" key="2">
    <source>
        <dbReference type="PROSITE" id="PS50110"/>
    </source>
</evidence>
<dbReference type="Gene3D" id="2.40.50.1020">
    <property type="entry name" value="LytTr DNA-binding domain"/>
    <property type="match status" value="1"/>
</dbReference>
<dbReference type="InterPro" id="IPR001789">
    <property type="entry name" value="Sig_transdc_resp-reg_receiver"/>
</dbReference>
<dbReference type="Gene3D" id="3.40.50.2300">
    <property type="match status" value="1"/>
</dbReference>
<dbReference type="InterPro" id="IPR011006">
    <property type="entry name" value="CheY-like_superfamily"/>
</dbReference>
<dbReference type="SMART" id="SM00850">
    <property type="entry name" value="LytTR"/>
    <property type="match status" value="1"/>
</dbReference>
<evidence type="ECO:0000313" key="4">
    <source>
        <dbReference type="Proteomes" id="UP000028007"/>
    </source>
</evidence>
<dbReference type="EMBL" id="JNFF01000116">
    <property type="protein sequence ID" value="KEQ28503.1"/>
    <property type="molecule type" value="Genomic_DNA"/>
</dbReference>
<proteinExistence type="predicted"/>
<sequence>MIRTLIIEDETAIIKEIKWFLSQETDIEVVGCASRLPIALDMITSLRPDLVLMDIQLPDGNAFDILNQLEDIDFQLIFLTAFNNFAIKAIKYGALDYLLKPMDEDELKLALEKVRRNIAAKDISQDTQVKIALKSHLLPETPDSHLVLHTMEFIQILQLKEIIYCKSEGSYTTFFLTNDRKLMISKPLKFYDELLPEQFFLRPHQSFLVNFAFIDKYLKSGSILLKNQMEIPVSIRRKEYVLQRLIKLN</sequence>
<dbReference type="GO" id="GO:0003677">
    <property type="term" value="F:DNA binding"/>
    <property type="evidence" value="ECO:0007669"/>
    <property type="project" value="InterPro"/>
</dbReference>
<protein>
    <submittedName>
        <fullName evidence="3">Response regulator</fullName>
    </submittedName>
</protein>
<dbReference type="eggNOG" id="COG3279">
    <property type="taxonomic scope" value="Bacteria"/>
</dbReference>
<feature type="modified residue" description="4-aspartylphosphate" evidence="1">
    <location>
        <position position="54"/>
    </location>
</feature>
<name>A0A081PCT0_9SPHI</name>
<dbReference type="Pfam" id="PF04397">
    <property type="entry name" value="LytTR"/>
    <property type="match status" value="1"/>
</dbReference>
<organism evidence="3 4">
    <name type="scientific">Pedobacter antarcticus 4BY</name>
    <dbReference type="NCBI Taxonomy" id="1358423"/>
    <lineage>
        <taxon>Bacteria</taxon>
        <taxon>Pseudomonadati</taxon>
        <taxon>Bacteroidota</taxon>
        <taxon>Sphingobacteriia</taxon>
        <taxon>Sphingobacteriales</taxon>
        <taxon>Sphingobacteriaceae</taxon>
        <taxon>Pedobacter</taxon>
    </lineage>
</organism>
<dbReference type="SUPFAM" id="SSF52172">
    <property type="entry name" value="CheY-like"/>
    <property type="match status" value="1"/>
</dbReference>
<keyword evidence="4" id="KW-1185">Reference proteome</keyword>
<dbReference type="InterPro" id="IPR007492">
    <property type="entry name" value="LytTR_DNA-bd_dom"/>
</dbReference>
<comment type="caution">
    <text evidence="3">The sequence shown here is derived from an EMBL/GenBank/DDBJ whole genome shotgun (WGS) entry which is preliminary data.</text>
</comment>
<dbReference type="PANTHER" id="PTHR45526:SF1">
    <property type="entry name" value="TRANSCRIPTIONAL REGULATORY PROTEIN DCUR-RELATED"/>
    <property type="match status" value="1"/>
</dbReference>